<comment type="caution">
    <text evidence="2">The sequence shown here is derived from an EMBL/GenBank/DDBJ whole genome shotgun (WGS) entry which is preliminary data.</text>
</comment>
<dbReference type="Gene3D" id="3.10.450.50">
    <property type="match status" value="1"/>
</dbReference>
<dbReference type="Pfam" id="PF12680">
    <property type="entry name" value="SnoaL_2"/>
    <property type="match status" value="1"/>
</dbReference>
<keyword evidence="3" id="KW-1185">Reference proteome</keyword>
<evidence type="ECO:0000259" key="1">
    <source>
        <dbReference type="Pfam" id="PF12680"/>
    </source>
</evidence>
<organism evidence="2 3">
    <name type="scientific">Paraburkholderia bengalensis</name>
    <dbReference type="NCBI Taxonomy" id="2747562"/>
    <lineage>
        <taxon>Bacteria</taxon>
        <taxon>Pseudomonadati</taxon>
        <taxon>Pseudomonadota</taxon>
        <taxon>Betaproteobacteria</taxon>
        <taxon>Burkholderiales</taxon>
        <taxon>Burkholderiaceae</taxon>
        <taxon>Paraburkholderia</taxon>
    </lineage>
</organism>
<feature type="domain" description="SnoaL-like" evidence="1">
    <location>
        <begin position="29"/>
        <end position="125"/>
    </location>
</feature>
<dbReference type="InterPro" id="IPR037401">
    <property type="entry name" value="SnoaL-like"/>
</dbReference>
<protein>
    <submittedName>
        <fullName evidence="2">Nuclear transport factor 2 family protein</fullName>
    </submittedName>
</protein>
<gene>
    <name evidence="2" type="ORF">H3V53_12130</name>
</gene>
<reference evidence="2 3" key="1">
    <citation type="journal article" date="2022" name="Arch. Microbiol.">
        <title>Paraburkholderia bengalensis sp. nov. isolated from roots of Oryza sativa, IR64.</title>
        <authorList>
            <person name="Nag P."/>
            <person name="Mondal N."/>
            <person name="Sarkar J."/>
            <person name="Das S."/>
        </authorList>
    </citation>
    <scope>NUCLEOTIDE SEQUENCE [LARGE SCALE GENOMIC DNA]</scope>
    <source>
        <strain evidence="2 3">IR64_4_BI</strain>
    </source>
</reference>
<proteinExistence type="predicted"/>
<dbReference type="Proteomes" id="UP001386437">
    <property type="component" value="Unassembled WGS sequence"/>
</dbReference>
<sequence>MNSIASQNAESTEPMSWSDAEALLAGYQKQWNTGDIDNYMKGFSDDVVVEFADLPRIEGKAAVKDFILARLARQKGYQLKKTLRGVVGSTIICSWTAEWTDSKTNKSMKGRGIEFIQIQEKQCVYWEATFNAWPDGEPRNSLFV</sequence>
<dbReference type="InterPro" id="IPR032710">
    <property type="entry name" value="NTF2-like_dom_sf"/>
</dbReference>
<dbReference type="RefSeq" id="WP_336598127.1">
    <property type="nucleotide sequence ID" value="NZ_JACFYJ010000015.1"/>
</dbReference>
<evidence type="ECO:0000313" key="3">
    <source>
        <dbReference type="Proteomes" id="UP001386437"/>
    </source>
</evidence>
<evidence type="ECO:0000313" key="2">
    <source>
        <dbReference type="EMBL" id="MEI5997917.1"/>
    </source>
</evidence>
<dbReference type="SUPFAM" id="SSF54427">
    <property type="entry name" value="NTF2-like"/>
    <property type="match status" value="1"/>
</dbReference>
<name>A0ABU8IQN9_9BURK</name>
<dbReference type="EMBL" id="JACFYJ010000015">
    <property type="protein sequence ID" value="MEI5997917.1"/>
    <property type="molecule type" value="Genomic_DNA"/>
</dbReference>
<accession>A0ABU8IQN9</accession>